<evidence type="ECO:0000313" key="2">
    <source>
        <dbReference type="EMBL" id="CEM07624.1"/>
    </source>
</evidence>
<proteinExistence type="predicted"/>
<sequence length="657" mass="74432">MVRAYRSVGMPCLAAGAVHSAVGMLEEMERGETCERPRREAVRHLHHMHIAASVSFDDGLERLRRMETERGIKRSASSVCALIGLATNEARPLREKLQTFIDLRESGAVNQEEEAVQAEAAVKSLCRKVRTCLCSMGEEVWEHRRTDDPLEEYMKYAYLLAEFAFNLGDLDWLDEINTALDAAGLPLDFRRMIVNAKVEAQRQKGGGQGESANGTSPEVPVHLGEVGSDGGVEWDRWNSKVGSEAVSEFPSLQRCLISFGAFALPDKFAHPERRFPRQMSPRFRALPGKTEKEDGEAVFPSAGRVDGESWLHSEASRVMRERERRPQGYFPDLLPLFEEKNKYKTKVELPPGVSVSPGSPPLPNIQEIQHAYWGTGRLEMEDTARRSSFDPCRLVWLDPERRLSRRSVFTMRLVGGSQMSEDWSWRLPPHKGVQVVGSEEDEEGEGLEKREGTLQGSESEQLLTESGREEEKNGEEESEGKEKRRIRFFKQPLHEGPLVAPYIERLMICAYVDVRSVSDLFLASSLHQALRVIGRWAVRSKEKGLSEIRRVNQRRIDVEGKEGRYAEEVCVEFDVRAIHTDNTGRKRQSRTSGAFKKGARRYRKTEEIVGKVLASHFGLPAGAFELPPRKTGRQRPGFFKIPSSAFDTWLAREIERR</sequence>
<feature type="compositionally biased region" description="Polar residues" evidence="1">
    <location>
        <begin position="454"/>
        <end position="464"/>
    </location>
</feature>
<organism evidence="2">
    <name type="scientific">Chromera velia CCMP2878</name>
    <dbReference type="NCBI Taxonomy" id="1169474"/>
    <lineage>
        <taxon>Eukaryota</taxon>
        <taxon>Sar</taxon>
        <taxon>Alveolata</taxon>
        <taxon>Colpodellida</taxon>
        <taxon>Chromeraceae</taxon>
        <taxon>Chromera</taxon>
    </lineage>
</organism>
<accession>A0A0G4F5J8</accession>
<dbReference type="VEuPathDB" id="CryptoDB:Cvel_15271"/>
<dbReference type="EMBL" id="CDMZ01000134">
    <property type="protein sequence ID" value="CEM07624.1"/>
    <property type="molecule type" value="Genomic_DNA"/>
</dbReference>
<dbReference type="AlphaFoldDB" id="A0A0G4F5J8"/>
<protein>
    <submittedName>
        <fullName evidence="2">Uncharacterized protein</fullName>
    </submittedName>
</protein>
<feature type="region of interest" description="Disordered" evidence="1">
    <location>
        <begin position="434"/>
        <end position="483"/>
    </location>
</feature>
<name>A0A0G4F5J8_9ALVE</name>
<evidence type="ECO:0000256" key="1">
    <source>
        <dbReference type="SAM" id="MobiDB-lite"/>
    </source>
</evidence>
<gene>
    <name evidence="2" type="ORF">Cvel_15271</name>
</gene>
<feature type="region of interest" description="Disordered" evidence="1">
    <location>
        <begin position="200"/>
        <end position="219"/>
    </location>
</feature>
<reference evidence="2" key="1">
    <citation type="submission" date="2014-11" db="EMBL/GenBank/DDBJ databases">
        <authorList>
            <person name="Otto D Thomas"/>
            <person name="Naeem Raeece"/>
        </authorList>
    </citation>
    <scope>NUCLEOTIDE SEQUENCE</scope>
</reference>